<dbReference type="Proteomes" id="UP000002382">
    <property type="component" value="Chromosome"/>
</dbReference>
<dbReference type="InterPro" id="IPR043735">
    <property type="entry name" value="DUF5680"/>
</dbReference>
<accession>C5CG05</accession>
<dbReference type="RefSeq" id="WP_015869143.1">
    <property type="nucleotide sequence ID" value="NC_012785.1"/>
</dbReference>
<dbReference type="STRING" id="521045.Kole_1817"/>
<evidence type="ECO:0000313" key="3">
    <source>
        <dbReference type="Proteomes" id="UP000002382"/>
    </source>
</evidence>
<feature type="domain" description="DUF5680" evidence="1">
    <location>
        <begin position="48"/>
        <end position="151"/>
    </location>
</feature>
<reference evidence="2 3" key="2">
    <citation type="journal article" date="2011" name="J. Bacteriol.">
        <title>Genome Sequence of Kosmotoga olearia Strain TBF 19.5.1, a Thermophilic Bacterium with a Wide Growth Temperature Range, Isolated from the Troll B Oil Platform in the North Sea.</title>
        <authorList>
            <person name="Swithers K.S."/>
            <person name="Dipippo J.L."/>
            <person name="Bruce D.C."/>
            <person name="Detter C."/>
            <person name="Tapia R."/>
            <person name="Han S."/>
            <person name="Goodwin L.A."/>
            <person name="Han J."/>
            <person name="Woyke T."/>
            <person name="Pitluck S."/>
            <person name="Pennacchio L."/>
            <person name="Nolan M."/>
            <person name="Mikhailova N."/>
            <person name="Land M.L."/>
            <person name="Nesbo C.L."/>
            <person name="Gogarten J.P."/>
            <person name="Noll K.M."/>
        </authorList>
    </citation>
    <scope>NUCLEOTIDE SEQUENCE [LARGE SCALE GENOMIC DNA]</scope>
    <source>
        <strain evidence="3">ATCC BAA-1733 / DSM 21960 / TBF 19.5.1</strain>
    </source>
</reference>
<gene>
    <name evidence="2" type="ordered locus">Kole_1817</name>
</gene>
<dbReference type="Pfam" id="PF18931">
    <property type="entry name" value="DUF5680"/>
    <property type="match status" value="1"/>
</dbReference>
<dbReference type="HOGENOM" id="CLU_106617_0_0_0"/>
<name>C5CG05_KOSOT</name>
<evidence type="ECO:0000259" key="1">
    <source>
        <dbReference type="Pfam" id="PF18931"/>
    </source>
</evidence>
<proteinExistence type="predicted"/>
<dbReference type="EMBL" id="CP001634">
    <property type="protein sequence ID" value="ACR80499.1"/>
    <property type="molecule type" value="Genomic_DNA"/>
</dbReference>
<dbReference type="KEGG" id="kol:Kole_1817"/>
<protein>
    <recommendedName>
        <fullName evidence="1">DUF5680 domain-containing protein</fullName>
    </recommendedName>
</protein>
<dbReference type="AlphaFoldDB" id="C5CG05"/>
<dbReference type="eggNOG" id="ENOG5031H8I">
    <property type="taxonomic scope" value="Bacteria"/>
</dbReference>
<organism evidence="2 3">
    <name type="scientific">Kosmotoga olearia (strain ATCC BAA-1733 / DSM 21960 / TBF 19.5.1)</name>
    <dbReference type="NCBI Taxonomy" id="521045"/>
    <lineage>
        <taxon>Bacteria</taxon>
        <taxon>Thermotogati</taxon>
        <taxon>Thermotogota</taxon>
        <taxon>Thermotogae</taxon>
        <taxon>Kosmotogales</taxon>
        <taxon>Kosmotogaceae</taxon>
        <taxon>Kosmotoga</taxon>
    </lineage>
</organism>
<sequence length="152" mass="17596">MSEITKEFIQFLIRAKQNTYAGDGEESEPSRPCSKDLHYQEGEFLYIDTYLGSFDFIGEEAVWKNGRPIWGMNYYGRMLVDDIPEGFIKCLKEALKNVPASAPYRGPETFKYGSFEYYCEWKGNVECFEGNEKILFEGKIIYKLSFHGGTLK</sequence>
<reference evidence="2 3" key="1">
    <citation type="submission" date="2009-06" db="EMBL/GenBank/DDBJ databases">
        <title>Complete sequence of Thermotogales bacterium TBF 19.5.1.</title>
        <authorList>
            <consortium name="US DOE Joint Genome Institute"/>
            <person name="Lucas S."/>
            <person name="Copeland A."/>
            <person name="Lapidus A."/>
            <person name="Glavina del Rio T."/>
            <person name="Tice H."/>
            <person name="Bruce D."/>
            <person name="Goodwin L."/>
            <person name="Pitluck S."/>
            <person name="Chertkov O."/>
            <person name="Brettin T."/>
            <person name="Detter J.C."/>
            <person name="Han C."/>
            <person name="Schmutz J."/>
            <person name="Larimer F."/>
            <person name="Land M."/>
            <person name="Hauser L."/>
            <person name="Kyrpides N."/>
            <person name="Ovchinnikova G."/>
            <person name="Noll K."/>
        </authorList>
    </citation>
    <scope>NUCLEOTIDE SEQUENCE [LARGE SCALE GENOMIC DNA]</scope>
    <source>
        <strain evidence="3">ATCC BAA-1733 / DSM 21960 / TBF 19.5.1</strain>
    </source>
</reference>
<keyword evidence="3" id="KW-1185">Reference proteome</keyword>
<evidence type="ECO:0000313" key="2">
    <source>
        <dbReference type="EMBL" id="ACR80499.1"/>
    </source>
</evidence>